<dbReference type="PANTHER" id="PTHR47227">
    <property type="entry name" value="DNA-DIRECTED RNA POLYMERASE SUBUNIT K"/>
    <property type="match status" value="1"/>
</dbReference>
<dbReference type="GO" id="GO:0003899">
    <property type="term" value="F:DNA-directed RNA polymerase activity"/>
    <property type="evidence" value="ECO:0007669"/>
    <property type="project" value="InterPro"/>
</dbReference>
<dbReference type="SUPFAM" id="SSF63562">
    <property type="entry name" value="RPB6/omega subunit-like"/>
    <property type="match status" value="1"/>
</dbReference>
<dbReference type="InterPro" id="IPR036161">
    <property type="entry name" value="RPB6/omega-like_sf"/>
</dbReference>
<dbReference type="PIRSF" id="PIRSF000778">
    <property type="entry name" value="RpoK/RPB6"/>
    <property type="match status" value="1"/>
</dbReference>
<dbReference type="AlphaFoldDB" id="A0AAU9JED7"/>
<evidence type="ECO:0000256" key="2">
    <source>
        <dbReference type="ARBA" id="ARBA00022478"/>
    </source>
</evidence>
<evidence type="ECO:0000256" key="3">
    <source>
        <dbReference type="ARBA" id="ARBA00023163"/>
    </source>
</evidence>
<keyword evidence="3" id="KW-0804">Transcription</keyword>
<evidence type="ECO:0000313" key="8">
    <source>
        <dbReference type="Proteomes" id="UP001162131"/>
    </source>
</evidence>
<dbReference type="InterPro" id="IPR020708">
    <property type="entry name" value="DNA-dir_RNA_polK_14-18kDa_CS"/>
</dbReference>
<evidence type="ECO:0000256" key="4">
    <source>
        <dbReference type="ARBA" id="ARBA00023242"/>
    </source>
</evidence>
<accession>A0AAU9JED7</accession>
<feature type="compositionally biased region" description="Acidic residues" evidence="6">
    <location>
        <begin position="1"/>
        <end position="27"/>
    </location>
</feature>
<dbReference type="NCBIfam" id="NF002207">
    <property type="entry name" value="PRK01099.1-2"/>
    <property type="match status" value="1"/>
</dbReference>
<comment type="caution">
    <text evidence="7">The sequence shown here is derived from an EMBL/GenBank/DDBJ whole genome shotgun (WGS) entry which is preliminary data.</text>
</comment>
<dbReference type="GO" id="GO:0003677">
    <property type="term" value="F:DNA binding"/>
    <property type="evidence" value="ECO:0007669"/>
    <property type="project" value="InterPro"/>
</dbReference>
<name>A0AAU9JED7_9CILI</name>
<gene>
    <name evidence="7" type="ORF">BSTOLATCC_MIC36409</name>
</gene>
<dbReference type="EMBL" id="CAJZBQ010000036">
    <property type="protein sequence ID" value="CAG9324623.1"/>
    <property type="molecule type" value="Genomic_DNA"/>
</dbReference>
<dbReference type="InterPro" id="IPR028363">
    <property type="entry name" value="RPB6"/>
</dbReference>
<dbReference type="SMART" id="SM01409">
    <property type="entry name" value="RNA_pol_Rpb6"/>
    <property type="match status" value="1"/>
</dbReference>
<dbReference type="PROSITE" id="PS01111">
    <property type="entry name" value="RNA_POL_K_14KD"/>
    <property type="match status" value="1"/>
</dbReference>
<dbReference type="GO" id="GO:0005666">
    <property type="term" value="C:RNA polymerase III complex"/>
    <property type="evidence" value="ECO:0007669"/>
    <property type="project" value="TreeGrafter"/>
</dbReference>
<dbReference type="PANTHER" id="PTHR47227:SF5">
    <property type="entry name" value="DNA-DIRECTED RNA POLYMERASES I, II, AND III SUBUNIT RPABC2"/>
    <property type="match status" value="1"/>
</dbReference>
<reference evidence="7" key="1">
    <citation type="submission" date="2021-09" db="EMBL/GenBank/DDBJ databases">
        <authorList>
            <consortium name="AG Swart"/>
            <person name="Singh M."/>
            <person name="Singh A."/>
            <person name="Seah K."/>
            <person name="Emmerich C."/>
        </authorList>
    </citation>
    <scope>NUCLEOTIDE SEQUENCE</scope>
    <source>
        <strain evidence="7">ATCC30299</strain>
    </source>
</reference>
<evidence type="ECO:0000256" key="1">
    <source>
        <dbReference type="ARBA" id="ARBA00004123"/>
    </source>
</evidence>
<organism evidence="7 8">
    <name type="scientific">Blepharisma stoltei</name>
    <dbReference type="NCBI Taxonomy" id="1481888"/>
    <lineage>
        <taxon>Eukaryota</taxon>
        <taxon>Sar</taxon>
        <taxon>Alveolata</taxon>
        <taxon>Ciliophora</taxon>
        <taxon>Postciliodesmatophora</taxon>
        <taxon>Heterotrichea</taxon>
        <taxon>Heterotrichida</taxon>
        <taxon>Blepharismidae</taxon>
        <taxon>Blepharisma</taxon>
    </lineage>
</organism>
<dbReference type="GO" id="GO:0042797">
    <property type="term" value="P:tRNA transcription by RNA polymerase III"/>
    <property type="evidence" value="ECO:0007669"/>
    <property type="project" value="TreeGrafter"/>
</dbReference>
<dbReference type="GO" id="GO:0005736">
    <property type="term" value="C:RNA polymerase I complex"/>
    <property type="evidence" value="ECO:0007669"/>
    <property type="project" value="TreeGrafter"/>
</dbReference>
<evidence type="ECO:0000256" key="5">
    <source>
        <dbReference type="ARBA" id="ARBA00025773"/>
    </source>
</evidence>
<protein>
    <submittedName>
        <fullName evidence="7">Uncharacterized protein</fullName>
    </submittedName>
</protein>
<comment type="similarity">
    <text evidence="5">Belongs to the archaeal Rpo6/eukaryotic RPB6 RNA polymerase subunit family.</text>
</comment>
<feature type="region of interest" description="Disordered" evidence="6">
    <location>
        <begin position="1"/>
        <end position="46"/>
    </location>
</feature>
<dbReference type="GO" id="GO:0006366">
    <property type="term" value="P:transcription by RNA polymerase II"/>
    <property type="evidence" value="ECO:0007669"/>
    <property type="project" value="TreeGrafter"/>
</dbReference>
<sequence length="140" mass="16521">MSSDEDIPESPNLTEDEEEEMDQDEDFTERPGEKPILHVRPEGDEYIEEIEQEEDIITKERVEKITTPYMTKYERARILGTRAMQISRNAPVFVELDPHETDPLIIAEKELREKKIPFIIRRYLPDGSYEDWPISSLIIE</sequence>
<dbReference type="InterPro" id="IPR006110">
    <property type="entry name" value="Pol_omega/Rpo6/RPB6"/>
</dbReference>
<dbReference type="GO" id="GO:0006360">
    <property type="term" value="P:transcription by RNA polymerase I"/>
    <property type="evidence" value="ECO:0007669"/>
    <property type="project" value="TreeGrafter"/>
</dbReference>
<dbReference type="PIRSF" id="PIRSF500154">
    <property type="entry name" value="RPB6"/>
    <property type="match status" value="1"/>
</dbReference>
<keyword evidence="8" id="KW-1185">Reference proteome</keyword>
<dbReference type="Proteomes" id="UP001162131">
    <property type="component" value="Unassembled WGS sequence"/>
</dbReference>
<dbReference type="NCBIfam" id="NF002208">
    <property type="entry name" value="PRK01099.1-3"/>
    <property type="match status" value="1"/>
</dbReference>
<proteinExistence type="inferred from homology"/>
<comment type="subcellular location">
    <subcellularLocation>
        <location evidence="1">Nucleus</location>
    </subcellularLocation>
</comment>
<dbReference type="Pfam" id="PF01192">
    <property type="entry name" value="RNA_pol_Rpb6"/>
    <property type="match status" value="1"/>
</dbReference>
<keyword evidence="2" id="KW-0240">DNA-directed RNA polymerase</keyword>
<keyword evidence="4" id="KW-0539">Nucleus</keyword>
<evidence type="ECO:0000313" key="7">
    <source>
        <dbReference type="EMBL" id="CAG9324623.1"/>
    </source>
</evidence>
<feature type="compositionally biased region" description="Basic and acidic residues" evidence="6">
    <location>
        <begin position="28"/>
        <end position="43"/>
    </location>
</feature>
<dbReference type="Gene3D" id="3.90.940.10">
    <property type="match status" value="1"/>
</dbReference>
<dbReference type="InterPro" id="IPR006111">
    <property type="entry name" value="Rpo6/Rpb6"/>
</dbReference>
<evidence type="ECO:0000256" key="6">
    <source>
        <dbReference type="SAM" id="MobiDB-lite"/>
    </source>
</evidence>
<dbReference type="GO" id="GO:0005665">
    <property type="term" value="C:RNA polymerase II, core complex"/>
    <property type="evidence" value="ECO:0007669"/>
    <property type="project" value="InterPro"/>
</dbReference>